<dbReference type="EMBL" id="JH636049">
    <property type="protein sequence ID" value="EID52319.1"/>
    <property type="molecule type" value="Genomic_DNA"/>
</dbReference>
<reference evidence="2 3" key="1">
    <citation type="submission" date="2012-01" db="EMBL/GenBank/DDBJ databases">
        <title>Improved High-Quality Draft sequence of Saccharomonospora xinjiangensis XJ-54.</title>
        <authorList>
            <consortium name="US DOE Joint Genome Institute"/>
            <person name="Lucas S."/>
            <person name="Han J."/>
            <person name="Lapidus A."/>
            <person name="Cheng J.-F."/>
            <person name="Goodwin L."/>
            <person name="Pitluck S."/>
            <person name="Peters L."/>
            <person name="Mikhailova N."/>
            <person name="Teshima H."/>
            <person name="Detter J.C."/>
            <person name="Han C."/>
            <person name="Tapia R."/>
            <person name="Land M."/>
            <person name="Hauser L."/>
            <person name="Kyrpides N."/>
            <person name="Ivanova N."/>
            <person name="Pagani I."/>
            <person name="Brambilla E.-M."/>
            <person name="Klenk H.-P."/>
            <person name="Woyke T."/>
        </authorList>
    </citation>
    <scope>NUCLEOTIDE SEQUENCE [LARGE SCALE GENOMIC DNA]</scope>
    <source>
        <strain evidence="2 3">XJ-54</strain>
    </source>
</reference>
<dbReference type="AlphaFoldDB" id="I0UWR6"/>
<feature type="transmembrane region" description="Helical" evidence="1">
    <location>
        <begin position="62"/>
        <end position="84"/>
    </location>
</feature>
<proteinExistence type="predicted"/>
<evidence type="ECO:0000313" key="2">
    <source>
        <dbReference type="EMBL" id="EID52319.1"/>
    </source>
</evidence>
<organism evidence="2 3">
    <name type="scientific">Saccharomonospora xinjiangensis XJ-54</name>
    <dbReference type="NCBI Taxonomy" id="882086"/>
    <lineage>
        <taxon>Bacteria</taxon>
        <taxon>Bacillati</taxon>
        <taxon>Actinomycetota</taxon>
        <taxon>Actinomycetes</taxon>
        <taxon>Pseudonocardiales</taxon>
        <taxon>Pseudonocardiaceae</taxon>
        <taxon>Saccharomonospora</taxon>
    </lineage>
</organism>
<keyword evidence="1" id="KW-1133">Transmembrane helix</keyword>
<name>I0UWR6_9PSEU</name>
<dbReference type="eggNOG" id="ENOG5030VQW">
    <property type="taxonomic scope" value="Bacteria"/>
</dbReference>
<keyword evidence="3" id="KW-1185">Reference proteome</keyword>
<protein>
    <recommendedName>
        <fullName evidence="4">DUF304 domain-containing protein</fullName>
    </recommendedName>
</protein>
<gene>
    <name evidence="2" type="ORF">SacxiDRAFT_0030</name>
</gene>
<feature type="transmembrane region" description="Helical" evidence="1">
    <location>
        <begin position="32"/>
        <end position="50"/>
    </location>
</feature>
<dbReference type="STRING" id="882086.SacxiDRAFT_0030"/>
<keyword evidence="1" id="KW-0472">Membrane</keyword>
<dbReference type="HOGENOM" id="CLU_115299_0_0_11"/>
<dbReference type="Proteomes" id="UP000004691">
    <property type="component" value="Unassembled WGS sequence"/>
</dbReference>
<evidence type="ECO:0000313" key="3">
    <source>
        <dbReference type="Proteomes" id="UP000004691"/>
    </source>
</evidence>
<sequence>MASELADLYPGERLLWTGMPTRFPVLSRTDRVILPLSAFAVIMFVSNAIVPILRDDRAGNVVMVPFLVLVGLMVTHLLAGRFVVRRRELRTTTYTVTDRRVIVVSRPLLGQRVNSAYLRSLPPPLVVSESGTVGTIRFGQPTLLQELMREGNRKRRMEFVPELIEIDNVRQVRDTIARAQRELPPH</sequence>
<keyword evidence="1" id="KW-0812">Transmembrane</keyword>
<evidence type="ECO:0000256" key="1">
    <source>
        <dbReference type="SAM" id="Phobius"/>
    </source>
</evidence>
<dbReference type="OrthoDB" id="199424at2"/>
<dbReference type="RefSeq" id="WP_006236408.1">
    <property type="nucleotide sequence ID" value="NZ_JH636049.1"/>
</dbReference>
<accession>I0UWR6</accession>
<evidence type="ECO:0008006" key="4">
    <source>
        <dbReference type="Google" id="ProtNLM"/>
    </source>
</evidence>